<reference evidence="11 12" key="1">
    <citation type="submission" date="2021-02" db="EMBL/GenBank/DDBJ databases">
        <title>Leishmania (Mundinia) enrietti genome sequencing and assembly.</title>
        <authorList>
            <person name="Almutairi H."/>
            <person name="Gatherer D."/>
        </authorList>
    </citation>
    <scope>NUCLEOTIDE SEQUENCE [LARGE SCALE GENOMIC DNA]</scope>
    <source>
        <strain evidence="11">CUR178</strain>
    </source>
</reference>
<feature type="repeat" description="Solcar" evidence="9">
    <location>
        <begin position="266"/>
        <end position="342"/>
    </location>
</feature>
<name>A0A836KRD0_LEIEN</name>
<gene>
    <name evidence="11" type="ORF">CUR178_07260</name>
</gene>
<evidence type="ECO:0000256" key="7">
    <source>
        <dbReference type="ARBA" id="ARBA00023128"/>
    </source>
</evidence>
<keyword evidence="5" id="KW-0677">Repeat</keyword>
<proteinExistence type="inferred from homology"/>
<dbReference type="Gene3D" id="1.50.40.10">
    <property type="entry name" value="Mitochondrial carrier domain"/>
    <property type="match status" value="1"/>
</dbReference>
<comment type="subcellular location">
    <subcellularLocation>
        <location evidence="1">Mitochondrion membrane</location>
        <topology evidence="1">Multi-pass membrane protein</topology>
    </subcellularLocation>
</comment>
<dbReference type="PANTHER" id="PTHR45624">
    <property type="entry name" value="MITOCHONDRIAL BASIC AMINO ACIDS TRANSPORTER-RELATED"/>
    <property type="match status" value="1"/>
</dbReference>
<evidence type="ECO:0000256" key="3">
    <source>
        <dbReference type="ARBA" id="ARBA00022448"/>
    </source>
</evidence>
<keyword evidence="4 9" id="KW-0812">Transmembrane</keyword>
<dbReference type="Proteomes" id="UP000674179">
    <property type="component" value="Chromosome 9"/>
</dbReference>
<dbReference type="GO" id="GO:0022857">
    <property type="term" value="F:transmembrane transporter activity"/>
    <property type="evidence" value="ECO:0007669"/>
    <property type="project" value="TreeGrafter"/>
</dbReference>
<evidence type="ECO:0000256" key="6">
    <source>
        <dbReference type="ARBA" id="ARBA00022989"/>
    </source>
</evidence>
<dbReference type="OrthoDB" id="193856at2759"/>
<feature type="repeat" description="Solcar" evidence="9">
    <location>
        <begin position="36"/>
        <end position="121"/>
    </location>
</feature>
<dbReference type="InterPro" id="IPR050567">
    <property type="entry name" value="Mitochondrial_Carrier"/>
</dbReference>
<evidence type="ECO:0000256" key="1">
    <source>
        <dbReference type="ARBA" id="ARBA00004225"/>
    </source>
</evidence>
<evidence type="ECO:0000256" key="4">
    <source>
        <dbReference type="ARBA" id="ARBA00022692"/>
    </source>
</evidence>
<dbReference type="InterPro" id="IPR018108">
    <property type="entry name" value="MCP_transmembrane"/>
</dbReference>
<dbReference type="EMBL" id="JAFHKP010000009">
    <property type="protein sequence ID" value="KAG5484669.1"/>
    <property type="molecule type" value="Genomic_DNA"/>
</dbReference>
<keyword evidence="7" id="KW-0496">Mitochondrion</keyword>
<evidence type="ECO:0000256" key="10">
    <source>
        <dbReference type="RuleBase" id="RU000488"/>
    </source>
</evidence>
<dbReference type="GO" id="GO:0031966">
    <property type="term" value="C:mitochondrial membrane"/>
    <property type="evidence" value="ECO:0007669"/>
    <property type="project" value="UniProtKB-SubCell"/>
</dbReference>
<evidence type="ECO:0000313" key="12">
    <source>
        <dbReference type="Proteomes" id="UP000674179"/>
    </source>
</evidence>
<organism evidence="11 12">
    <name type="scientific">Leishmania enriettii</name>
    <dbReference type="NCBI Taxonomy" id="5663"/>
    <lineage>
        <taxon>Eukaryota</taxon>
        <taxon>Discoba</taxon>
        <taxon>Euglenozoa</taxon>
        <taxon>Kinetoplastea</taxon>
        <taxon>Metakinetoplastina</taxon>
        <taxon>Trypanosomatida</taxon>
        <taxon>Trypanosomatidae</taxon>
        <taxon>Leishmaniinae</taxon>
        <taxon>Leishmania</taxon>
    </lineage>
</organism>
<keyword evidence="12" id="KW-1185">Reference proteome</keyword>
<dbReference type="Pfam" id="PF00153">
    <property type="entry name" value="Mito_carr"/>
    <property type="match status" value="3"/>
</dbReference>
<dbReference type="PANTHER" id="PTHR45624:SF10">
    <property type="entry name" value="SLC (SOLUTE CARRIER) HOMOLOG"/>
    <property type="match status" value="1"/>
</dbReference>
<accession>A0A836KRD0</accession>
<dbReference type="RefSeq" id="XP_067695295.1">
    <property type="nucleotide sequence ID" value="XM_067838909.1"/>
</dbReference>
<protein>
    <recommendedName>
        <fullName evidence="13">Mitochondrial carrier protein</fullName>
    </recommendedName>
</protein>
<dbReference type="KEGG" id="lenr:94174419"/>
<sequence length="351" mass="37806">MAAGKSEMAAAPSPSWPTPVWPPIKERDWALLHFIKTSLVALVPGAAQGATAVVLGHPLDTAKVRMQAAGPHTSLTTAGTMWLIATSEGPRSLYRGVAPPLLMEGVKRSLQFALWDWMRALARDAPAIRNSSDGAASSGGGGAWDSAWKMTHYGLLEIGNNTFMSGALVGGVGTLIGCPMHVVKIQTQYQTAVDTRNAWTCMRGIYDQEGFFGFYRGFRYNLAKDVCFSGMYLGLYAMLRDQRFFKPLPANAAAATMATTAGPLRTTKARAFLAGAVASMVTWALLFPLDTVKTLVQTRQPHAILATLHRPALLYRGLAASLIKAGPVSGVAMAVYEQTRAFMNKRPPPRH</sequence>
<evidence type="ECO:0000313" key="11">
    <source>
        <dbReference type="EMBL" id="KAG5484669.1"/>
    </source>
</evidence>
<evidence type="ECO:0000256" key="9">
    <source>
        <dbReference type="PROSITE-ProRule" id="PRU00282"/>
    </source>
</evidence>
<keyword evidence="8 9" id="KW-0472">Membrane</keyword>
<evidence type="ECO:0000256" key="2">
    <source>
        <dbReference type="ARBA" id="ARBA00006375"/>
    </source>
</evidence>
<comment type="similarity">
    <text evidence="2 10">Belongs to the mitochondrial carrier (TC 2.A.29) family.</text>
</comment>
<keyword evidence="3 10" id="KW-0813">Transport</keyword>
<dbReference type="AlphaFoldDB" id="A0A836KRD0"/>
<dbReference type="InterPro" id="IPR023395">
    <property type="entry name" value="MCP_dom_sf"/>
</dbReference>
<dbReference type="SUPFAM" id="SSF103506">
    <property type="entry name" value="Mitochondrial carrier"/>
    <property type="match status" value="1"/>
</dbReference>
<evidence type="ECO:0000256" key="5">
    <source>
        <dbReference type="ARBA" id="ARBA00022737"/>
    </source>
</evidence>
<evidence type="ECO:0008006" key="13">
    <source>
        <dbReference type="Google" id="ProtNLM"/>
    </source>
</evidence>
<feature type="repeat" description="Solcar" evidence="9">
    <location>
        <begin position="157"/>
        <end position="242"/>
    </location>
</feature>
<keyword evidence="6" id="KW-1133">Transmembrane helix</keyword>
<comment type="caution">
    <text evidence="11">The sequence shown here is derived from an EMBL/GenBank/DDBJ whole genome shotgun (WGS) entry which is preliminary data.</text>
</comment>
<dbReference type="PROSITE" id="PS50920">
    <property type="entry name" value="SOLCAR"/>
    <property type="match status" value="3"/>
</dbReference>
<dbReference type="GeneID" id="94174419"/>
<evidence type="ECO:0000256" key="8">
    <source>
        <dbReference type="ARBA" id="ARBA00023136"/>
    </source>
</evidence>